<feature type="DNA-binding region" description="H-T-H motif" evidence="2">
    <location>
        <begin position="49"/>
        <end position="68"/>
    </location>
</feature>
<evidence type="ECO:0000256" key="1">
    <source>
        <dbReference type="ARBA" id="ARBA00023125"/>
    </source>
</evidence>
<dbReference type="EMBL" id="JABFDB010000010">
    <property type="protein sequence ID" value="NYZ20976.1"/>
    <property type="molecule type" value="Genomic_DNA"/>
</dbReference>
<dbReference type="RefSeq" id="WP_180282756.1">
    <property type="nucleotide sequence ID" value="NZ_JABFDB010000010.1"/>
</dbReference>
<dbReference type="SUPFAM" id="SSF48498">
    <property type="entry name" value="Tetracyclin repressor-like, C-terminal domain"/>
    <property type="match status" value="1"/>
</dbReference>
<keyword evidence="1 2" id="KW-0238">DNA-binding</keyword>
<organism evidence="5 6">
    <name type="scientific">Azospirillum oleiclasticum</name>
    <dbReference type="NCBI Taxonomy" id="2735135"/>
    <lineage>
        <taxon>Bacteria</taxon>
        <taxon>Pseudomonadati</taxon>
        <taxon>Pseudomonadota</taxon>
        <taxon>Alphaproteobacteria</taxon>
        <taxon>Rhodospirillales</taxon>
        <taxon>Azospirillaceae</taxon>
        <taxon>Azospirillum</taxon>
    </lineage>
</organism>
<dbReference type="PRINTS" id="PR00455">
    <property type="entry name" value="HTHTETR"/>
</dbReference>
<evidence type="ECO:0000259" key="4">
    <source>
        <dbReference type="PROSITE" id="PS50977"/>
    </source>
</evidence>
<dbReference type="Gene3D" id="1.10.357.10">
    <property type="entry name" value="Tetracycline Repressor, domain 2"/>
    <property type="match status" value="1"/>
</dbReference>
<dbReference type="InterPro" id="IPR001647">
    <property type="entry name" value="HTH_TetR"/>
</dbReference>
<dbReference type="InterPro" id="IPR009057">
    <property type="entry name" value="Homeodomain-like_sf"/>
</dbReference>
<keyword evidence="6" id="KW-1185">Reference proteome</keyword>
<dbReference type="InterPro" id="IPR041474">
    <property type="entry name" value="NicS_C"/>
</dbReference>
<protein>
    <submittedName>
        <fullName evidence="5">TetR family transcriptional regulator</fullName>
    </submittedName>
</protein>
<dbReference type="Proteomes" id="UP000584642">
    <property type="component" value="Unassembled WGS sequence"/>
</dbReference>
<dbReference type="Pfam" id="PF17938">
    <property type="entry name" value="TetR_C_29"/>
    <property type="match status" value="1"/>
</dbReference>
<feature type="domain" description="HTH tetR-type" evidence="4">
    <location>
        <begin position="26"/>
        <end position="86"/>
    </location>
</feature>
<proteinExistence type="predicted"/>
<sequence length="224" mass="25553">MAASRSKAKAAETEAAPAAETKRDAAATRERILVAATQEFADKGYDGARVDEIIRVSQVNKNSLYHYFGSKEQLFTAVLERVYENIRARQSDLSIRSMSPEEGMRTLVEFTARIWEEVPEYNRLLASENLHEARHVRQSERIVPMYNPLLATICELLKRGEEAGVFRGGIDPVDLYISITALSAHYISHRHTFEAIFKTELMTPARLEQRRRHAADMILRYLKA</sequence>
<gene>
    <name evidence="5" type="ORF">HND93_14775</name>
</gene>
<dbReference type="Pfam" id="PF00440">
    <property type="entry name" value="TetR_N"/>
    <property type="match status" value="1"/>
</dbReference>
<name>A0ABX2TCJ2_9PROT</name>
<dbReference type="PANTHER" id="PTHR30328">
    <property type="entry name" value="TRANSCRIPTIONAL REPRESSOR"/>
    <property type="match status" value="1"/>
</dbReference>
<dbReference type="PROSITE" id="PS50977">
    <property type="entry name" value="HTH_TETR_2"/>
    <property type="match status" value="1"/>
</dbReference>
<evidence type="ECO:0000313" key="5">
    <source>
        <dbReference type="EMBL" id="NYZ20976.1"/>
    </source>
</evidence>
<dbReference type="InterPro" id="IPR036271">
    <property type="entry name" value="Tet_transcr_reg_TetR-rel_C_sf"/>
</dbReference>
<comment type="caution">
    <text evidence="5">The sequence shown here is derived from an EMBL/GenBank/DDBJ whole genome shotgun (WGS) entry which is preliminary data.</text>
</comment>
<accession>A0ABX2TCJ2</accession>
<evidence type="ECO:0000313" key="6">
    <source>
        <dbReference type="Proteomes" id="UP000584642"/>
    </source>
</evidence>
<evidence type="ECO:0000256" key="2">
    <source>
        <dbReference type="PROSITE-ProRule" id="PRU00335"/>
    </source>
</evidence>
<evidence type="ECO:0000256" key="3">
    <source>
        <dbReference type="SAM" id="MobiDB-lite"/>
    </source>
</evidence>
<dbReference type="InterPro" id="IPR050109">
    <property type="entry name" value="HTH-type_TetR-like_transc_reg"/>
</dbReference>
<feature type="region of interest" description="Disordered" evidence="3">
    <location>
        <begin position="1"/>
        <end position="24"/>
    </location>
</feature>
<dbReference type="PANTHER" id="PTHR30328:SF54">
    <property type="entry name" value="HTH-TYPE TRANSCRIPTIONAL REPRESSOR SCO4008"/>
    <property type="match status" value="1"/>
</dbReference>
<reference evidence="5 6" key="1">
    <citation type="submission" date="2020-05" db="EMBL/GenBank/DDBJ databases">
        <title>Azospirillum oleiclasticum sp. nov, a nitrogen-fixing and heavy crude oil-emulsifying bacterium isolated from the crude oil of Yumen Oilfield.</title>
        <authorList>
            <person name="Wu D."/>
            <person name="Cai M."/>
            <person name="Zhang X."/>
        </authorList>
    </citation>
    <scope>NUCLEOTIDE SEQUENCE [LARGE SCALE GENOMIC DNA]</scope>
    <source>
        <strain evidence="5 6">ROY-1-1-2</strain>
    </source>
</reference>
<dbReference type="SUPFAM" id="SSF46689">
    <property type="entry name" value="Homeodomain-like"/>
    <property type="match status" value="1"/>
</dbReference>